<evidence type="ECO:0000313" key="1">
    <source>
        <dbReference type="EMBL" id="ACE62896.1"/>
    </source>
</evidence>
<name>B3GRT5_9ALPH</name>
<accession>B3GRT5</accession>
<organism evidence="1">
    <name type="scientific">Gallid alphaherpesvirus 2</name>
    <dbReference type="NCBI Taxonomy" id="10390"/>
    <lineage>
        <taxon>Viruses</taxon>
        <taxon>Duplodnaviria</taxon>
        <taxon>Heunggongvirae</taxon>
        <taxon>Peploviricota</taxon>
        <taxon>Herviviricetes</taxon>
        <taxon>Herpesvirales</taxon>
        <taxon>Orthoherpesviridae</taxon>
        <taxon>Alphaherpesvirinae</taxon>
        <taxon>Mardivirus</taxon>
        <taxon>Mardivirus gallidalpha2</taxon>
    </lineage>
</organism>
<sequence length="98" mass="10900">REAQGQWLQATVHAGTCTQSLDLEFKTIGVHWPSAALHMFHGVCLHSTSAPCVFSERRHDSFFSSFPASVSPPQIGRQGRGVWRGCVTFPFFPSRSRP</sequence>
<feature type="non-terminal residue" evidence="1">
    <location>
        <position position="98"/>
    </location>
</feature>
<feature type="non-terminal residue" evidence="1">
    <location>
        <position position="1"/>
    </location>
</feature>
<protein>
    <submittedName>
        <fullName evidence="1">MEQ protein</fullName>
    </submittedName>
</protein>
<proteinExistence type="predicted"/>
<gene>
    <name evidence="1" type="primary">MEQ</name>
</gene>
<dbReference type="EMBL" id="EU725849">
    <property type="protein sequence ID" value="ACE62896.1"/>
    <property type="molecule type" value="Genomic_DNA"/>
</dbReference>
<reference evidence="1" key="1">
    <citation type="submission" date="2008-05" db="EMBL/GenBank/DDBJ databases">
        <title>Molecular epidemiology of MEQ gene of Marek's disease viruses from India.</title>
        <authorList>
            <person name="Raja A."/>
            <person name="Dhinakar Raj G."/>
            <person name="Chamundeeswari S.P."/>
            <person name="Parthiban M."/>
            <person name="Kumanan K."/>
        </authorList>
    </citation>
    <scope>NUCLEOTIDE SEQUENCE</scope>
    <source>
        <strain evidence="1">Ind/KA01/06</strain>
    </source>
</reference>